<dbReference type="PANTHER" id="PTHR14334">
    <property type="entry name" value="B-CELL ANTIGEN RECEPTOR COMPLEX-ASSOCIATED PROTEIN"/>
    <property type="match status" value="1"/>
</dbReference>
<keyword evidence="2" id="KW-1133">Transmembrane helix</keyword>
<sequence length="211" mass="23956">MRCSLAGYYCGLTLIHMSVAPNDALRISQRPRFYGVRTRQSVRIYCQSSEQRQEATAHWYKVNEYNEEPEKRKEVKAGERIKTLTMDLTTGGYLYIHAVRVVDRGVYFCKINNTWGPGTELQVAGPLSLAHALFRTKMKDGLILAQGLLLAVCIAAILLRKHKLSEKRDDIYEEPENDHIYEGLATETRGGGLYEELSVYAQPEGAEAPWE</sequence>
<dbReference type="GO" id="GO:0050853">
    <property type="term" value="P:B cell receptor signaling pathway"/>
    <property type="evidence" value="ECO:0007669"/>
    <property type="project" value="TreeGrafter"/>
</dbReference>
<dbReference type="GO" id="GO:0009897">
    <property type="term" value="C:external side of plasma membrane"/>
    <property type="evidence" value="ECO:0007669"/>
    <property type="project" value="TreeGrafter"/>
</dbReference>
<dbReference type="AlphaFoldDB" id="A0A7S8WIA5"/>
<evidence type="ECO:0000256" key="1">
    <source>
        <dbReference type="ARBA" id="ARBA00023319"/>
    </source>
</evidence>
<dbReference type="SUPFAM" id="SSF48726">
    <property type="entry name" value="Immunoglobulin"/>
    <property type="match status" value="1"/>
</dbReference>
<feature type="transmembrane region" description="Helical" evidence="2">
    <location>
        <begin position="141"/>
        <end position="159"/>
    </location>
</feature>
<feature type="domain" description="Ig-like" evidence="3">
    <location>
        <begin position="21"/>
        <end position="124"/>
    </location>
</feature>
<protein>
    <submittedName>
        <fullName evidence="4">Cd79b protein</fullName>
    </submittedName>
</protein>
<proteinExistence type="predicted"/>
<dbReference type="InterPro" id="IPR013783">
    <property type="entry name" value="Ig-like_fold"/>
</dbReference>
<dbReference type="GO" id="GO:0019815">
    <property type="term" value="C:B cell receptor complex"/>
    <property type="evidence" value="ECO:0007669"/>
    <property type="project" value="TreeGrafter"/>
</dbReference>
<dbReference type="GO" id="GO:0030183">
    <property type="term" value="P:B cell differentiation"/>
    <property type="evidence" value="ECO:0007669"/>
    <property type="project" value="TreeGrafter"/>
</dbReference>
<dbReference type="CDD" id="cd00099">
    <property type="entry name" value="IgV"/>
    <property type="match status" value="1"/>
</dbReference>
<reference evidence="4" key="1">
    <citation type="journal article" date="2020" name="Science, e1252229">
        <title>The immunogenetics of sexual parasitism.</title>
        <authorList>
            <person name="Swann J.B."/>
            <person name="Holland S.J."/>
            <person name="Petersen M."/>
            <person name="Pietsch T.W."/>
            <person name="Boehm T."/>
        </authorList>
    </citation>
    <scope>NUCLEOTIDE SEQUENCE</scope>
</reference>
<dbReference type="InterPro" id="IPR003599">
    <property type="entry name" value="Ig_sub"/>
</dbReference>
<accession>A0A7S8WIA5</accession>
<dbReference type="Gene3D" id="2.60.40.10">
    <property type="entry name" value="Immunoglobulins"/>
    <property type="match status" value="1"/>
</dbReference>
<evidence type="ECO:0000313" key="4">
    <source>
        <dbReference type="EMBL" id="QPF15790.1"/>
    </source>
</evidence>
<evidence type="ECO:0000256" key="2">
    <source>
        <dbReference type="SAM" id="Phobius"/>
    </source>
</evidence>
<dbReference type="InterPro" id="IPR036179">
    <property type="entry name" value="Ig-like_dom_sf"/>
</dbReference>
<dbReference type="PROSITE" id="PS50835">
    <property type="entry name" value="IG_LIKE"/>
    <property type="match status" value="1"/>
</dbReference>
<keyword evidence="1" id="KW-0393">Immunoglobulin domain</keyword>
<name>A0A7S8WIA5_9TELE</name>
<dbReference type="InterPro" id="IPR007110">
    <property type="entry name" value="Ig-like_dom"/>
</dbReference>
<dbReference type="Pfam" id="PF13927">
    <property type="entry name" value="Ig_3"/>
    <property type="match status" value="1"/>
</dbReference>
<dbReference type="EMBL" id="MN538236">
    <property type="protein sequence ID" value="QPF15790.1"/>
    <property type="molecule type" value="Genomic_DNA"/>
</dbReference>
<dbReference type="SMART" id="SM00409">
    <property type="entry name" value="IG"/>
    <property type="match status" value="1"/>
</dbReference>
<keyword evidence="2" id="KW-0472">Membrane</keyword>
<dbReference type="PANTHER" id="PTHR14334:SF2">
    <property type="entry name" value="B-CELL ANTIGEN RECEPTOR COMPLEX-ASSOCIATED PROTEIN BETA CHAIN"/>
    <property type="match status" value="1"/>
</dbReference>
<keyword evidence="2" id="KW-0812">Transmembrane</keyword>
<evidence type="ECO:0000259" key="3">
    <source>
        <dbReference type="PROSITE" id="PS50835"/>
    </source>
</evidence>
<gene>
    <name evidence="4" type="primary">cd79b</name>
</gene>
<organism evidence="4">
    <name type="scientific">Ceratias holboelli</name>
    <name type="common">Kroyer's deep sea angler fish</name>
    <dbReference type="NCBI Taxonomy" id="206108"/>
    <lineage>
        <taxon>Eukaryota</taxon>
        <taxon>Metazoa</taxon>
        <taxon>Chordata</taxon>
        <taxon>Craniata</taxon>
        <taxon>Vertebrata</taxon>
        <taxon>Euteleostomi</taxon>
        <taxon>Actinopterygii</taxon>
        <taxon>Neopterygii</taxon>
        <taxon>Teleostei</taxon>
        <taxon>Neoteleostei</taxon>
        <taxon>Acanthomorphata</taxon>
        <taxon>Eupercaria</taxon>
        <taxon>Lophiiformes</taxon>
        <taxon>Ceratioidei</taxon>
        <taxon>Ceratiidae</taxon>
        <taxon>Ceratias</taxon>
    </lineage>
</organism>